<dbReference type="AlphaFoldDB" id="A0A2U8QWK6"/>
<comment type="cofactor">
    <cofactor evidence="1">
        <name>Ca(2+)</name>
        <dbReference type="ChEBI" id="CHEBI:29108"/>
    </cofactor>
</comment>
<dbReference type="GO" id="GO:0005975">
    <property type="term" value="P:carbohydrate metabolic process"/>
    <property type="evidence" value="ECO:0007669"/>
    <property type="project" value="InterPro"/>
</dbReference>
<dbReference type="SUPFAM" id="SSF74650">
    <property type="entry name" value="Galactose mutarotase-like"/>
    <property type="match status" value="1"/>
</dbReference>
<evidence type="ECO:0000256" key="1">
    <source>
        <dbReference type="ARBA" id="ARBA00001913"/>
    </source>
</evidence>
<dbReference type="InterPro" id="IPR011013">
    <property type="entry name" value="Gal_mutarotase_sf_dom"/>
</dbReference>
<dbReference type="GO" id="GO:0016853">
    <property type="term" value="F:isomerase activity"/>
    <property type="evidence" value="ECO:0007669"/>
    <property type="project" value="InterPro"/>
</dbReference>
<dbReference type="PANTHER" id="PTHR11122:SF13">
    <property type="entry name" value="GLUCOSE-6-PHOSPHATE 1-EPIMERASE"/>
    <property type="match status" value="1"/>
</dbReference>
<dbReference type="OrthoDB" id="9795355at2"/>
<dbReference type="Gene3D" id="2.70.98.10">
    <property type="match status" value="1"/>
</dbReference>
<dbReference type="EMBL" id="CP029463">
    <property type="protein sequence ID" value="AWM14590.1"/>
    <property type="molecule type" value="Genomic_DNA"/>
</dbReference>
<sequence>MKISLSNQNISAQITTLGAELLSLEKDHRNYIWTIDEQYWNKTSPVLFPIVGRLKNDQYTLNGKEFSLPRHGFARNYEFDVLKQTENSVIFKLSANEETVKVYPFDFDFLYHYVLNGNVLEITFEIINKNSFEMPFSIGAHPAFRLENPVENYSLQFEKEDLFKSDHLTHENFDGSFSIIESKNGEILLSDTLFENDALVFKNLKSNYLFLAEHNKPVLKFYFQDFPFLGIWKKIKAPFLCLEPWQGLADHTNHNGNFLEKEGVIILQPNSSKKLGYKIEIL</sequence>
<keyword evidence="3" id="KW-0106">Calcium</keyword>
<dbReference type="InterPro" id="IPR037481">
    <property type="entry name" value="LacX"/>
</dbReference>
<dbReference type="PANTHER" id="PTHR11122">
    <property type="entry name" value="APOSPORY-ASSOCIATED PROTEIN C-RELATED"/>
    <property type="match status" value="1"/>
</dbReference>
<protein>
    <submittedName>
        <fullName evidence="4">Aldose epimerase</fullName>
    </submittedName>
</protein>
<dbReference type="InterPro" id="IPR008183">
    <property type="entry name" value="Aldose_1/G6P_1-epimerase"/>
</dbReference>
<keyword evidence="5" id="KW-1185">Reference proteome</keyword>
<evidence type="ECO:0000313" key="5">
    <source>
        <dbReference type="Proteomes" id="UP000245429"/>
    </source>
</evidence>
<accession>A0A2U8QWK6</accession>
<dbReference type="Pfam" id="PF01263">
    <property type="entry name" value="Aldose_epim"/>
    <property type="match status" value="1"/>
</dbReference>
<dbReference type="InterPro" id="IPR014718">
    <property type="entry name" value="GH-type_carb-bd"/>
</dbReference>
<dbReference type="GO" id="GO:0030246">
    <property type="term" value="F:carbohydrate binding"/>
    <property type="evidence" value="ECO:0007669"/>
    <property type="project" value="InterPro"/>
</dbReference>
<evidence type="ECO:0000256" key="3">
    <source>
        <dbReference type="ARBA" id="ARBA00022837"/>
    </source>
</evidence>
<dbReference type="Proteomes" id="UP000245429">
    <property type="component" value="Chromosome"/>
</dbReference>
<name>A0A2U8QWK6_9FLAO</name>
<dbReference type="CDD" id="cd09024">
    <property type="entry name" value="Aldose_epim_lacX"/>
    <property type="match status" value="1"/>
</dbReference>
<evidence type="ECO:0000313" key="4">
    <source>
        <dbReference type="EMBL" id="AWM14590.1"/>
    </source>
</evidence>
<comment type="subunit">
    <text evidence="2">Monomer.</text>
</comment>
<reference evidence="4 5" key="1">
    <citation type="submission" date="2018-05" db="EMBL/GenBank/DDBJ databases">
        <title>Flavobacterium sp. MEBiC07310.</title>
        <authorList>
            <person name="Baek K."/>
        </authorList>
    </citation>
    <scope>NUCLEOTIDE SEQUENCE [LARGE SCALE GENOMIC DNA]</scope>
    <source>
        <strain evidence="4 5">MEBiC07310</strain>
    </source>
</reference>
<proteinExistence type="predicted"/>
<dbReference type="RefSeq" id="WP_109569948.1">
    <property type="nucleotide sequence ID" value="NZ_CP029463.1"/>
</dbReference>
<dbReference type="KEGG" id="fse:DI487_12485"/>
<evidence type="ECO:0000256" key="2">
    <source>
        <dbReference type="ARBA" id="ARBA00011245"/>
    </source>
</evidence>
<gene>
    <name evidence="4" type="ORF">DI487_12485</name>
</gene>
<organism evidence="4 5">
    <name type="scientific">Flavobacterium sediminis</name>
    <dbReference type="NCBI Taxonomy" id="2201181"/>
    <lineage>
        <taxon>Bacteria</taxon>
        <taxon>Pseudomonadati</taxon>
        <taxon>Bacteroidota</taxon>
        <taxon>Flavobacteriia</taxon>
        <taxon>Flavobacteriales</taxon>
        <taxon>Flavobacteriaceae</taxon>
        <taxon>Flavobacterium</taxon>
    </lineage>
</organism>